<dbReference type="SUPFAM" id="SSF50022">
    <property type="entry name" value="ISP domain"/>
    <property type="match status" value="1"/>
</dbReference>
<evidence type="ECO:0000313" key="8">
    <source>
        <dbReference type="EMBL" id="CAA0136533.1"/>
    </source>
</evidence>
<dbReference type="GO" id="GO:0004497">
    <property type="term" value="F:monooxygenase activity"/>
    <property type="evidence" value="ECO:0007669"/>
    <property type="project" value="UniProtKB-ARBA"/>
</dbReference>
<accession>A0A5S9R922</accession>
<dbReference type="Pfam" id="PF13806">
    <property type="entry name" value="Rieske_2"/>
    <property type="match status" value="1"/>
</dbReference>
<sequence>MSSGVRIDIGRIDEIPVGEGRTFAIDGTQIAVFRLRDESLRAIDAVCPHKGGPLADGLADDRVIVCPLHNHTFDLCTGTEVSGARMSVRSYPVEAVDGNIRVTL</sequence>
<dbReference type="EC" id="1.7.1.4" evidence="8"/>
<evidence type="ECO:0000313" key="9">
    <source>
        <dbReference type="Proteomes" id="UP000430146"/>
    </source>
</evidence>
<keyword evidence="1" id="KW-0001">2Fe-2S</keyword>
<dbReference type="InterPro" id="IPR012748">
    <property type="entry name" value="Rieske-like_NirD"/>
</dbReference>
<evidence type="ECO:0000259" key="7">
    <source>
        <dbReference type="PROSITE" id="PS51296"/>
    </source>
</evidence>
<dbReference type="NCBIfam" id="TIGR02378">
    <property type="entry name" value="nirD_assim_sml"/>
    <property type="match status" value="1"/>
</dbReference>
<evidence type="ECO:0000256" key="1">
    <source>
        <dbReference type="ARBA" id="ARBA00022714"/>
    </source>
</evidence>
<dbReference type="GO" id="GO:0008942">
    <property type="term" value="F:nitrite reductase [NAD(P)H] activity"/>
    <property type="evidence" value="ECO:0007669"/>
    <property type="project" value="UniProtKB-EC"/>
</dbReference>
<dbReference type="OrthoDB" id="147178at2"/>
<dbReference type="Gene3D" id="2.102.10.10">
    <property type="entry name" value="Rieske [2Fe-2S] iron-sulphur domain"/>
    <property type="match status" value="1"/>
</dbReference>
<dbReference type="GO" id="GO:0016705">
    <property type="term" value="F:oxidoreductase activity, acting on paired donors, with incorporation or reduction of molecular oxygen"/>
    <property type="evidence" value="ECO:0007669"/>
    <property type="project" value="UniProtKB-ARBA"/>
</dbReference>
<dbReference type="GO" id="GO:0046872">
    <property type="term" value="F:metal ion binding"/>
    <property type="evidence" value="ECO:0007669"/>
    <property type="project" value="UniProtKB-KW"/>
</dbReference>
<name>A0A5S9R922_MYCVN</name>
<organism evidence="8 9">
    <name type="scientific">Mycolicibacterium vanbaalenii</name>
    <name type="common">Mycobacterium vanbaalenii</name>
    <dbReference type="NCBI Taxonomy" id="110539"/>
    <lineage>
        <taxon>Bacteria</taxon>
        <taxon>Bacillati</taxon>
        <taxon>Actinomycetota</taxon>
        <taxon>Actinomycetes</taxon>
        <taxon>Mycobacteriales</taxon>
        <taxon>Mycobacteriaceae</taxon>
        <taxon>Mycolicibacterium</taxon>
    </lineage>
</organism>
<keyword evidence="3 8" id="KW-0560">Oxidoreductase</keyword>
<dbReference type="PANTHER" id="PTHR21496:SF23">
    <property type="entry name" value="3-PHENYLPROPIONATE_CINNAMIC ACID DIOXYGENASE FERREDOXIN SUBUNIT"/>
    <property type="match status" value="1"/>
</dbReference>
<dbReference type="GO" id="GO:0051537">
    <property type="term" value="F:2 iron, 2 sulfur cluster binding"/>
    <property type="evidence" value="ECO:0007669"/>
    <property type="project" value="UniProtKB-KW"/>
</dbReference>
<dbReference type="InterPro" id="IPR036922">
    <property type="entry name" value="Rieske_2Fe-2S_sf"/>
</dbReference>
<dbReference type="AlphaFoldDB" id="A0A5S9R922"/>
<keyword evidence="2" id="KW-0479">Metal-binding</keyword>
<proteinExistence type="predicted"/>
<reference evidence="8 9" key="1">
    <citation type="submission" date="2019-11" db="EMBL/GenBank/DDBJ databases">
        <authorList>
            <person name="Holert J."/>
        </authorList>
    </citation>
    <scope>NUCLEOTIDE SEQUENCE [LARGE SCALE GENOMIC DNA]</scope>
    <source>
        <strain evidence="8">BC8_1</strain>
    </source>
</reference>
<dbReference type="InterPro" id="IPR017941">
    <property type="entry name" value="Rieske_2Fe-2S"/>
</dbReference>
<dbReference type="PANTHER" id="PTHR21496">
    <property type="entry name" value="FERREDOXIN-RELATED"/>
    <property type="match status" value="1"/>
</dbReference>
<feature type="domain" description="Rieske" evidence="7">
    <location>
        <begin position="7"/>
        <end position="102"/>
    </location>
</feature>
<evidence type="ECO:0000256" key="2">
    <source>
        <dbReference type="ARBA" id="ARBA00022723"/>
    </source>
</evidence>
<protein>
    <submittedName>
        <fullName evidence="8">Assimilatory nitrite reductase [NAD(P)H] small subunit</fullName>
        <ecNumber evidence="8">1.7.1.4</ecNumber>
    </submittedName>
</protein>
<dbReference type="GO" id="GO:0042128">
    <property type="term" value="P:nitrate assimilation"/>
    <property type="evidence" value="ECO:0007669"/>
    <property type="project" value="UniProtKB-KW"/>
</dbReference>
<keyword evidence="9" id="KW-1185">Reference proteome</keyword>
<dbReference type="Proteomes" id="UP000430146">
    <property type="component" value="Unassembled WGS sequence"/>
</dbReference>
<evidence type="ECO:0000256" key="4">
    <source>
        <dbReference type="ARBA" id="ARBA00023004"/>
    </source>
</evidence>
<keyword evidence="6" id="KW-0534">Nitrate assimilation</keyword>
<dbReference type="EMBL" id="CACSIP010000067">
    <property type="protein sequence ID" value="CAA0136533.1"/>
    <property type="molecule type" value="Genomic_DNA"/>
</dbReference>
<gene>
    <name evidence="8" type="primary">nasE_1</name>
    <name evidence="8" type="ORF">AELLOGFF_02034</name>
</gene>
<dbReference type="PROSITE" id="PS51296">
    <property type="entry name" value="RIESKE"/>
    <property type="match status" value="1"/>
</dbReference>
<dbReference type="RefSeq" id="WP_159235119.1">
    <property type="nucleotide sequence ID" value="NZ_CACSIP010000067.1"/>
</dbReference>
<evidence type="ECO:0000256" key="6">
    <source>
        <dbReference type="ARBA" id="ARBA00023063"/>
    </source>
</evidence>
<evidence type="ECO:0000256" key="3">
    <source>
        <dbReference type="ARBA" id="ARBA00023002"/>
    </source>
</evidence>
<evidence type="ECO:0000256" key="5">
    <source>
        <dbReference type="ARBA" id="ARBA00023014"/>
    </source>
</evidence>
<keyword evidence="5" id="KW-0411">Iron-sulfur</keyword>
<keyword evidence="4" id="KW-0408">Iron</keyword>